<sequence length="221" mass="24436">MTLRRDGALSGFCRDDFASVGARLLGMRGTCSMVEILTWDHAGGFDRRKLREHTERREAEALPTFDFAQVQRFAVVFRHHLVNVRTNVVVELRRWRGGCAVDGMVYLDGLLAETTGAARRLTELAAVITDIAATLHAVLLNLVDEDVGEVLSRTVPVTEPLLFFVFQPAAFPALAPKSAPGAELAVCWVQSPESFIDDEPPEPEHKRQVVAKLAEGLEFLL</sequence>
<dbReference type="RefSeq" id="WP_050428641.1">
    <property type="nucleotide sequence ID" value="NZ_CP012159.1"/>
</dbReference>
<reference evidence="1 2" key="1">
    <citation type="submission" date="2015-07" db="EMBL/GenBank/DDBJ databases">
        <title>Genome analysis of myxobacterium Chondromyces crocatus Cm c5 reveals a high potential for natural compound synthesis and the genetic basis for the loss of fruiting body formation.</title>
        <authorList>
            <person name="Zaburannyi N."/>
            <person name="Bunk B."/>
            <person name="Maier J."/>
            <person name="Overmann J."/>
            <person name="Mueller R."/>
        </authorList>
    </citation>
    <scope>NUCLEOTIDE SEQUENCE [LARGE SCALE GENOMIC DNA]</scope>
    <source>
        <strain evidence="1 2">Cm c5</strain>
    </source>
</reference>
<evidence type="ECO:0000313" key="2">
    <source>
        <dbReference type="Proteomes" id="UP000067626"/>
    </source>
</evidence>
<dbReference type="Proteomes" id="UP000067626">
    <property type="component" value="Chromosome"/>
</dbReference>
<organism evidence="1 2">
    <name type="scientific">Chondromyces crocatus</name>
    <dbReference type="NCBI Taxonomy" id="52"/>
    <lineage>
        <taxon>Bacteria</taxon>
        <taxon>Pseudomonadati</taxon>
        <taxon>Myxococcota</taxon>
        <taxon>Polyangia</taxon>
        <taxon>Polyangiales</taxon>
        <taxon>Polyangiaceae</taxon>
        <taxon>Chondromyces</taxon>
    </lineage>
</organism>
<proteinExistence type="predicted"/>
<evidence type="ECO:0000313" key="1">
    <source>
        <dbReference type="EMBL" id="AKT36067.1"/>
    </source>
</evidence>
<dbReference type="EMBL" id="CP012159">
    <property type="protein sequence ID" value="AKT36067.1"/>
    <property type="molecule type" value="Genomic_DNA"/>
</dbReference>
<accession>A0A0K1E5X2</accession>
<dbReference type="OrthoDB" id="9965406at2"/>
<keyword evidence="2" id="KW-1185">Reference proteome</keyword>
<gene>
    <name evidence="1" type="ORF">CMC5_001800</name>
</gene>
<dbReference type="KEGG" id="ccro:CMC5_001800"/>
<dbReference type="AlphaFoldDB" id="A0A0K1E5X2"/>
<name>A0A0K1E5X2_CHOCO</name>
<protein>
    <submittedName>
        <fullName evidence="1">Uncharacterized protein</fullName>
    </submittedName>
</protein>